<dbReference type="PANTHER" id="PTHR24020">
    <property type="entry name" value="COLLAGEN ALPHA"/>
    <property type="match status" value="1"/>
</dbReference>
<dbReference type="Proteomes" id="UP000007875">
    <property type="component" value="Unassembled WGS sequence"/>
</dbReference>
<dbReference type="STRING" id="51511.ENSCSAVP00000008175"/>
<dbReference type="Ensembl" id="ENSCSAVT00000008284.1">
    <property type="protein sequence ID" value="ENSCSAVP00000008176.1"/>
    <property type="gene ID" value="ENSCSAVG00000004865.1"/>
</dbReference>
<accession>H2YS65</accession>
<dbReference type="InterPro" id="IPR050525">
    <property type="entry name" value="ECM_Assembly_Org"/>
</dbReference>
<dbReference type="CDD" id="cd01450">
    <property type="entry name" value="vWFA_subfamily_ECM"/>
    <property type="match status" value="1"/>
</dbReference>
<reference evidence="3" key="1">
    <citation type="submission" date="2003-08" db="EMBL/GenBank/DDBJ databases">
        <authorList>
            <person name="Birren B."/>
            <person name="Nusbaum C."/>
            <person name="Abebe A."/>
            <person name="Abouelleil A."/>
            <person name="Adekoya E."/>
            <person name="Ait-zahra M."/>
            <person name="Allen N."/>
            <person name="Allen T."/>
            <person name="An P."/>
            <person name="Anderson M."/>
            <person name="Anderson S."/>
            <person name="Arachchi H."/>
            <person name="Armbruster J."/>
            <person name="Bachantsang P."/>
            <person name="Baldwin J."/>
            <person name="Barry A."/>
            <person name="Bayul T."/>
            <person name="Blitshsteyn B."/>
            <person name="Bloom T."/>
            <person name="Blye J."/>
            <person name="Boguslavskiy L."/>
            <person name="Borowsky M."/>
            <person name="Boukhgalter B."/>
            <person name="Brunache A."/>
            <person name="Butler J."/>
            <person name="Calixte N."/>
            <person name="Calvo S."/>
            <person name="Camarata J."/>
            <person name="Campo K."/>
            <person name="Chang J."/>
            <person name="Cheshatsang Y."/>
            <person name="Citroen M."/>
            <person name="Collymore A."/>
            <person name="Considine T."/>
            <person name="Cook A."/>
            <person name="Cooke P."/>
            <person name="Corum B."/>
            <person name="Cuomo C."/>
            <person name="David R."/>
            <person name="Dawoe T."/>
            <person name="Degray S."/>
            <person name="Dodge S."/>
            <person name="Dooley K."/>
            <person name="Dorje P."/>
            <person name="Dorjee K."/>
            <person name="Dorris L."/>
            <person name="Duffey N."/>
            <person name="Dupes A."/>
            <person name="Elkins T."/>
            <person name="Engels R."/>
            <person name="Erickson J."/>
            <person name="Farina A."/>
            <person name="Faro S."/>
            <person name="Ferreira P."/>
            <person name="Fischer H."/>
            <person name="Fitzgerald M."/>
            <person name="Foley K."/>
            <person name="Gage D."/>
            <person name="Galagan J."/>
            <person name="Gearin G."/>
            <person name="Gnerre S."/>
            <person name="Gnirke A."/>
            <person name="Goyette A."/>
            <person name="Graham J."/>
            <person name="Grandbois E."/>
            <person name="Gyaltsen K."/>
            <person name="Hafez N."/>
            <person name="Hagopian D."/>
            <person name="Hagos B."/>
            <person name="Hall J."/>
            <person name="Hatcher B."/>
            <person name="Heller A."/>
            <person name="Higgins H."/>
            <person name="Honan T."/>
            <person name="Horn A."/>
            <person name="Houde N."/>
            <person name="Hughes L."/>
            <person name="Hulme W."/>
            <person name="Husby E."/>
            <person name="Iliev I."/>
            <person name="Jaffe D."/>
            <person name="Jones C."/>
            <person name="Kamal M."/>
            <person name="Kamat A."/>
            <person name="Kamvysselis M."/>
            <person name="Karlsson E."/>
            <person name="Kells C."/>
            <person name="Kieu A."/>
            <person name="Kisner P."/>
            <person name="Kodira C."/>
            <person name="Kulbokas E."/>
            <person name="Labutti K."/>
            <person name="Lama D."/>
            <person name="Landers T."/>
            <person name="Leger J."/>
            <person name="Levine S."/>
            <person name="Lewis D."/>
            <person name="Lewis T."/>
            <person name="Lindblad-toh K."/>
            <person name="Liu X."/>
            <person name="Lokyitsang T."/>
            <person name="Lokyitsang Y."/>
            <person name="Lucien O."/>
            <person name="Lui A."/>
            <person name="Ma L.J."/>
            <person name="Mabbitt R."/>
            <person name="Macdonald J."/>
            <person name="Maclean C."/>
            <person name="Major J."/>
            <person name="Manning J."/>
            <person name="Marabella R."/>
            <person name="Maru K."/>
            <person name="Matthews C."/>
            <person name="Mauceli E."/>
            <person name="Mccarthy M."/>
            <person name="Mcdonough S."/>
            <person name="Mcghee T."/>
            <person name="Meldrim J."/>
            <person name="Meneus L."/>
            <person name="Mesirov J."/>
            <person name="Mihalev A."/>
            <person name="Mihova T."/>
            <person name="Mikkelsen T."/>
            <person name="Mlenga V."/>
            <person name="Moru K."/>
            <person name="Mozes J."/>
            <person name="Mulrain L."/>
            <person name="Munson G."/>
            <person name="Naylor J."/>
            <person name="Newes C."/>
            <person name="Nguyen C."/>
            <person name="Nguyen N."/>
            <person name="Nguyen T."/>
            <person name="Nicol R."/>
            <person name="Nielsen C."/>
            <person name="Nizzari M."/>
            <person name="Norbu C."/>
            <person name="Norbu N."/>
            <person name="O'donnell P."/>
            <person name="Okoawo O."/>
            <person name="O'leary S."/>
            <person name="Omotosho B."/>
            <person name="O'neill K."/>
            <person name="Osman S."/>
            <person name="Parker S."/>
            <person name="Perrin D."/>
            <person name="Phunkhang P."/>
            <person name="Piqani B."/>
            <person name="Purcell S."/>
            <person name="Rachupka T."/>
            <person name="Ramasamy U."/>
            <person name="Rameau R."/>
            <person name="Ray V."/>
            <person name="Raymond C."/>
            <person name="Retta R."/>
            <person name="Richardson S."/>
            <person name="Rise C."/>
            <person name="Rodriguez J."/>
            <person name="Rogers J."/>
            <person name="Rogov P."/>
            <person name="Rutman M."/>
            <person name="Schupbach R."/>
            <person name="Seaman C."/>
            <person name="Settipalli S."/>
            <person name="Sharpe T."/>
            <person name="Sheridan J."/>
            <person name="Sherpa N."/>
            <person name="Shi J."/>
            <person name="Smirnov S."/>
            <person name="Smith C."/>
            <person name="Sougnez C."/>
            <person name="Spencer B."/>
            <person name="Stalker J."/>
            <person name="Stange-thomann N."/>
            <person name="Stavropoulos S."/>
            <person name="Stetson K."/>
            <person name="Stone C."/>
            <person name="Stone S."/>
            <person name="Stubbs M."/>
            <person name="Talamas J."/>
            <person name="Tchuinga P."/>
            <person name="Tenzing P."/>
            <person name="Tesfaye S."/>
            <person name="Theodore J."/>
            <person name="Thoulutsang Y."/>
            <person name="Topham K."/>
            <person name="Towey S."/>
            <person name="Tsamla T."/>
            <person name="Tsomo N."/>
            <person name="Vallee D."/>
            <person name="Vassiliev H."/>
            <person name="Venkataraman V."/>
            <person name="Vinson J."/>
            <person name="Vo A."/>
            <person name="Wade C."/>
            <person name="Wang S."/>
            <person name="Wangchuk T."/>
            <person name="Wangdi T."/>
            <person name="Whittaker C."/>
            <person name="Wilkinson J."/>
            <person name="Wu Y."/>
            <person name="Wyman D."/>
            <person name="Yadav S."/>
            <person name="Yang S."/>
            <person name="Yang X."/>
            <person name="Yeager S."/>
            <person name="Yee E."/>
            <person name="Young G."/>
            <person name="Zainoun J."/>
            <person name="Zembeck L."/>
            <person name="Zimmer A."/>
            <person name="Zody M."/>
            <person name="Lander E."/>
        </authorList>
    </citation>
    <scope>NUCLEOTIDE SEQUENCE [LARGE SCALE GENOMIC DNA]</scope>
</reference>
<dbReference type="PANTHER" id="PTHR24020:SF84">
    <property type="entry name" value="VWFA DOMAIN-CONTAINING PROTEIN"/>
    <property type="match status" value="1"/>
</dbReference>
<reference evidence="2" key="2">
    <citation type="submission" date="2025-05" db="UniProtKB">
        <authorList>
            <consortium name="Ensembl"/>
        </authorList>
    </citation>
    <scope>IDENTIFICATION</scope>
</reference>
<protein>
    <recommendedName>
        <fullName evidence="1">VWFA domain-containing protein</fullName>
    </recommendedName>
</protein>
<evidence type="ECO:0000259" key="1">
    <source>
        <dbReference type="PROSITE" id="PS50234"/>
    </source>
</evidence>
<dbReference type="GeneTree" id="ENSGT00660000095843"/>
<dbReference type="eggNOG" id="KOG1217">
    <property type="taxonomic scope" value="Eukaryota"/>
</dbReference>
<dbReference type="PROSITE" id="PS50234">
    <property type="entry name" value="VWFA"/>
    <property type="match status" value="1"/>
</dbReference>
<dbReference type="OMA" id="ARTGSMN"/>
<keyword evidence="3" id="KW-1185">Reference proteome</keyword>
<evidence type="ECO:0000313" key="2">
    <source>
        <dbReference type="Ensembl" id="ENSCSAVP00000008175.1"/>
    </source>
</evidence>
<proteinExistence type="predicted"/>
<sequence length="202" mass="22687">MDIMFLLDGSGSMNTYEFNEMLNFVTKVVDSFNFTTTRVGVMQFSHWFDERSIYDQPYMQSDIQLGMFASNIQFKVALSAMRHHGYTSFTAHAIHKAIFIDLASSDRFTDLCTKKVIIVVIDGRSLDHSMLLTNANAARALGVTMYAVGVSNYWRQELQVIANGEVGKNDRVFTAPNFDQLHRVAPPLTQHILSLTSSADSA</sequence>
<dbReference type="InterPro" id="IPR002035">
    <property type="entry name" value="VWF_A"/>
</dbReference>
<dbReference type="Ensembl" id="ENSCSAVT00000008283.1">
    <property type="protein sequence ID" value="ENSCSAVP00000008175.1"/>
    <property type="gene ID" value="ENSCSAVG00000004865.1"/>
</dbReference>
<dbReference type="PRINTS" id="PR00453">
    <property type="entry name" value="VWFADOMAIN"/>
</dbReference>
<dbReference type="SMART" id="SM00327">
    <property type="entry name" value="VWA"/>
    <property type="match status" value="1"/>
</dbReference>
<dbReference type="Pfam" id="PF00092">
    <property type="entry name" value="VWA"/>
    <property type="match status" value="1"/>
</dbReference>
<dbReference type="Ensembl" id="ENSCSAVT00000008285.1">
    <property type="protein sequence ID" value="ENSCSAVP00000008177.1"/>
    <property type="gene ID" value="ENSCSAVG00000004865.1"/>
</dbReference>
<dbReference type="InterPro" id="IPR036465">
    <property type="entry name" value="vWFA_dom_sf"/>
</dbReference>
<dbReference type="SUPFAM" id="SSF53300">
    <property type="entry name" value="vWA-like"/>
    <property type="match status" value="1"/>
</dbReference>
<dbReference type="Gene3D" id="3.40.50.410">
    <property type="entry name" value="von Willebrand factor, type A domain"/>
    <property type="match status" value="1"/>
</dbReference>
<dbReference type="AlphaFoldDB" id="H2YS65"/>
<name>H2YS65_CIOSA</name>
<dbReference type="HOGENOM" id="CLU_008905_4_0_1"/>
<organism evidence="2 3">
    <name type="scientific">Ciona savignyi</name>
    <name type="common">Pacific transparent sea squirt</name>
    <dbReference type="NCBI Taxonomy" id="51511"/>
    <lineage>
        <taxon>Eukaryota</taxon>
        <taxon>Metazoa</taxon>
        <taxon>Chordata</taxon>
        <taxon>Tunicata</taxon>
        <taxon>Ascidiacea</taxon>
        <taxon>Phlebobranchia</taxon>
        <taxon>Cionidae</taxon>
        <taxon>Ciona</taxon>
    </lineage>
</organism>
<evidence type="ECO:0000313" key="3">
    <source>
        <dbReference type="Proteomes" id="UP000007875"/>
    </source>
</evidence>
<feature type="domain" description="VWFA" evidence="1">
    <location>
        <begin position="2"/>
        <end position="192"/>
    </location>
</feature>